<dbReference type="Pfam" id="PF01022">
    <property type="entry name" value="HTH_5"/>
    <property type="match status" value="1"/>
</dbReference>
<evidence type="ECO:0000256" key="3">
    <source>
        <dbReference type="ARBA" id="ARBA00023163"/>
    </source>
</evidence>
<evidence type="ECO:0000256" key="4">
    <source>
        <dbReference type="SAM" id="Coils"/>
    </source>
</evidence>
<dbReference type="GO" id="GO:0003700">
    <property type="term" value="F:DNA-binding transcription factor activity"/>
    <property type="evidence" value="ECO:0007669"/>
    <property type="project" value="InterPro"/>
</dbReference>
<evidence type="ECO:0000313" key="6">
    <source>
        <dbReference type="EMBL" id="KYC45206.1"/>
    </source>
</evidence>
<dbReference type="CDD" id="cd00090">
    <property type="entry name" value="HTH_ARSR"/>
    <property type="match status" value="1"/>
</dbReference>
<dbReference type="Proteomes" id="UP000091929">
    <property type="component" value="Unassembled WGS sequence"/>
</dbReference>
<dbReference type="Proteomes" id="UP000092403">
    <property type="component" value="Unassembled WGS sequence"/>
</dbReference>
<keyword evidence="3" id="KW-0804">Transcription</keyword>
<dbReference type="Proteomes" id="UP000092401">
    <property type="component" value="Unassembled WGS sequence"/>
</dbReference>
<evidence type="ECO:0000313" key="10">
    <source>
        <dbReference type="Proteomes" id="UP000092401"/>
    </source>
</evidence>
<accession>A0A150IZM1</accession>
<dbReference type="PANTHER" id="PTHR33154:SF33">
    <property type="entry name" value="TRANSCRIPTIONAL REPRESSOR SDPR"/>
    <property type="match status" value="1"/>
</dbReference>
<protein>
    <submittedName>
        <fullName evidence="6">Bacterial regulatory protein, arsR family</fullName>
    </submittedName>
</protein>
<gene>
    <name evidence="6" type="ORF">APG10_01067</name>
    <name evidence="7" type="ORF">APG11_01301</name>
    <name evidence="8" type="ORF">APG12_00880</name>
</gene>
<reference evidence="9 10" key="1">
    <citation type="journal article" date="2016" name="ISME J.">
        <title>Chasing the elusive Euryarchaeota class WSA2: genomes reveal a uniquely fastidious methyl-reducing methanogen.</title>
        <authorList>
            <person name="Nobu M.K."/>
            <person name="Narihiro T."/>
            <person name="Kuroda K."/>
            <person name="Mei R."/>
            <person name="Liu W.T."/>
        </authorList>
    </citation>
    <scope>NUCLEOTIDE SEQUENCE [LARGE SCALE GENOMIC DNA]</scope>
    <source>
        <strain evidence="6">B03fssc0709_Meth_Bin005</strain>
        <strain evidence="7">B15fssc0709_Meth_Bin003</strain>
        <strain evidence="8">BMIXfssc0709_Meth_Bin006</strain>
    </source>
</reference>
<evidence type="ECO:0000313" key="8">
    <source>
        <dbReference type="EMBL" id="KYC50352.1"/>
    </source>
</evidence>
<feature type="domain" description="HTH arsR-type" evidence="5">
    <location>
        <begin position="1"/>
        <end position="95"/>
    </location>
</feature>
<dbReference type="GO" id="GO:0003677">
    <property type="term" value="F:DNA binding"/>
    <property type="evidence" value="ECO:0007669"/>
    <property type="project" value="UniProtKB-KW"/>
</dbReference>
<dbReference type="EMBL" id="LNJC01000015">
    <property type="protein sequence ID" value="KYC50352.1"/>
    <property type="molecule type" value="Genomic_DNA"/>
</dbReference>
<dbReference type="AlphaFoldDB" id="A0A150IJM7"/>
<keyword evidence="4" id="KW-0175">Coiled coil</keyword>
<dbReference type="EMBL" id="LNGE01000026">
    <property type="protein sequence ID" value="KYC45206.1"/>
    <property type="molecule type" value="Genomic_DNA"/>
</dbReference>
<dbReference type="Pfam" id="PF01978">
    <property type="entry name" value="TrmB"/>
    <property type="match status" value="1"/>
</dbReference>
<dbReference type="InterPro" id="IPR036388">
    <property type="entry name" value="WH-like_DNA-bd_sf"/>
</dbReference>
<evidence type="ECO:0000313" key="9">
    <source>
        <dbReference type="Proteomes" id="UP000091929"/>
    </source>
</evidence>
<keyword evidence="1" id="KW-0805">Transcription regulation</keyword>
<evidence type="ECO:0000256" key="2">
    <source>
        <dbReference type="ARBA" id="ARBA00023125"/>
    </source>
</evidence>
<dbReference type="InterPro" id="IPR051081">
    <property type="entry name" value="HTH_MetalResp_TranReg"/>
</dbReference>
<dbReference type="InterPro" id="IPR036390">
    <property type="entry name" value="WH_DNA-bd_sf"/>
</dbReference>
<evidence type="ECO:0000259" key="5">
    <source>
        <dbReference type="PROSITE" id="PS50987"/>
    </source>
</evidence>
<dbReference type="InterPro" id="IPR002831">
    <property type="entry name" value="Tscrpt_reg_TrmB_N"/>
</dbReference>
<proteinExistence type="predicted"/>
<evidence type="ECO:0000256" key="1">
    <source>
        <dbReference type="ARBA" id="ARBA00023015"/>
    </source>
</evidence>
<dbReference type="InterPro" id="IPR011991">
    <property type="entry name" value="ArsR-like_HTH"/>
</dbReference>
<feature type="coiled-coil region" evidence="4">
    <location>
        <begin position="127"/>
        <end position="161"/>
    </location>
</feature>
<dbReference type="InterPro" id="IPR001845">
    <property type="entry name" value="HTH_ArsR_DNA-bd_dom"/>
</dbReference>
<accession>A0A150IJM7</accession>
<name>A0A150IJM7_9EURY</name>
<evidence type="ECO:0000313" key="7">
    <source>
        <dbReference type="EMBL" id="KYC47258.1"/>
    </source>
</evidence>
<dbReference type="SUPFAM" id="SSF46785">
    <property type="entry name" value="Winged helix' DNA-binding domain"/>
    <property type="match status" value="2"/>
</dbReference>
<keyword evidence="2" id="KW-0238">DNA-binding</keyword>
<accession>A0A150IQS5</accession>
<dbReference type="EMBL" id="LNGF01000028">
    <property type="protein sequence ID" value="KYC47258.1"/>
    <property type="molecule type" value="Genomic_DNA"/>
</dbReference>
<organism evidence="6 10">
    <name type="scientific">Candidatus Methanofastidiosum methylothiophilum</name>
    <dbReference type="NCBI Taxonomy" id="1705564"/>
    <lineage>
        <taxon>Archaea</taxon>
        <taxon>Methanobacteriati</taxon>
        <taxon>Methanobacteriota</taxon>
        <taxon>Stenosarchaea group</taxon>
        <taxon>Candidatus Methanofastidiosia</taxon>
        <taxon>Candidatus Methanofastidiosales</taxon>
        <taxon>Candidatus Methanofastidiosaceae</taxon>
        <taxon>Candidatus Methanofastidiosum</taxon>
    </lineage>
</organism>
<dbReference type="SMART" id="SM00418">
    <property type="entry name" value="HTH_ARSR"/>
    <property type="match status" value="1"/>
</dbReference>
<dbReference type="PANTHER" id="PTHR33154">
    <property type="entry name" value="TRANSCRIPTIONAL REGULATOR, ARSR FAMILY"/>
    <property type="match status" value="1"/>
</dbReference>
<dbReference type="PROSITE" id="PS50987">
    <property type="entry name" value="HTH_ARSR_2"/>
    <property type="match status" value="1"/>
</dbReference>
<comment type="caution">
    <text evidence="6">The sequence shown here is derived from an EMBL/GenBank/DDBJ whole genome shotgun (WGS) entry which is preliminary data.</text>
</comment>
<dbReference type="Gene3D" id="1.10.10.10">
    <property type="entry name" value="Winged helix-like DNA-binding domain superfamily/Winged helix DNA-binding domain"/>
    <property type="match status" value="2"/>
</dbReference>
<sequence>MATTEEIFDILGNQTRRMILEMLATSPCYTTEIAERLEIGQKAINEHLRIMQDLGLIDLFILKQKRGSPRKYFKIKDNIRMELFVAPRVFDASIKTEEIDLESIFERYPEYKAFYEEIKFDSDIRMISRLKENLDYLKNELAEIDNAKAFIERSISELKEKILTTMEDLNLGEKEKKVLIEMVLKESFSVKDIANSLNLELDEVNESINKLKDKGVIG</sequence>